<reference evidence="2" key="2">
    <citation type="journal article" date="2022" name="Proc. Natl. Acad. Sci. U.S.A.">
        <title>Diploid-dominant life cycles characterize the early evolution of Fungi.</title>
        <authorList>
            <person name="Amses K.R."/>
            <person name="Simmons D.R."/>
            <person name="Longcore J.E."/>
            <person name="Mondo S.J."/>
            <person name="Seto K."/>
            <person name="Jeronimo G.H."/>
            <person name="Bonds A.E."/>
            <person name="Quandt C.A."/>
            <person name="Davis W.J."/>
            <person name="Chang Y."/>
            <person name="Federici B.A."/>
            <person name="Kuo A."/>
            <person name="LaButti K."/>
            <person name="Pangilinan J."/>
            <person name="Andreopoulos W."/>
            <person name="Tritt A."/>
            <person name="Riley R."/>
            <person name="Hundley H."/>
            <person name="Johnson J."/>
            <person name="Lipzen A."/>
            <person name="Barry K."/>
            <person name="Lang B.F."/>
            <person name="Cuomo C.A."/>
            <person name="Buchler N.E."/>
            <person name="Grigoriev I.V."/>
            <person name="Spatafora J.W."/>
            <person name="Stajich J.E."/>
            <person name="James T.Y."/>
        </authorList>
    </citation>
    <scope>NUCLEOTIDE SEQUENCE</scope>
    <source>
        <strain evidence="2">AG</strain>
    </source>
</reference>
<protein>
    <recommendedName>
        <fullName evidence="1">GST N-terminal domain-containing protein</fullName>
    </recommendedName>
</protein>
<evidence type="ECO:0000313" key="2">
    <source>
        <dbReference type="EMBL" id="KAI8581649.1"/>
    </source>
</evidence>
<dbReference type="InterPro" id="IPR036249">
    <property type="entry name" value="Thioredoxin-like_sf"/>
</dbReference>
<dbReference type="GeneID" id="75918643"/>
<dbReference type="SUPFAM" id="SSF52833">
    <property type="entry name" value="Thioredoxin-like"/>
    <property type="match status" value="1"/>
</dbReference>
<dbReference type="InterPro" id="IPR054416">
    <property type="entry name" value="GST_UstS-like_C"/>
</dbReference>
<sequence length="233" mass="26675">MSIKLYDLKKTRSLNDRNPWSPNTWKTRYLLNIKGLDYSTEYLHFLEIPETIGKLVPDTPKATVPCITDVDGITIQDSRVIALYLEEKYPTPSIFQGGQGIHFFFEDWSAENIGPKPFLASLPAMYSSLDEEAQLHLRKGREFMFATSLENFAGNPKEHILALNKALEPVAKILSKYSFLTGDQVGWSDIVLASQLVCLKKTHPDMLAEEVLGRHIHLKAWWERMEEYANEDN</sequence>
<evidence type="ECO:0000313" key="3">
    <source>
        <dbReference type="Proteomes" id="UP001206595"/>
    </source>
</evidence>
<dbReference type="SUPFAM" id="SSF47616">
    <property type="entry name" value="GST C-terminal domain-like"/>
    <property type="match status" value="1"/>
</dbReference>
<dbReference type="GO" id="GO:0006559">
    <property type="term" value="P:L-phenylalanine catabolic process"/>
    <property type="evidence" value="ECO:0007669"/>
    <property type="project" value="TreeGrafter"/>
</dbReference>
<dbReference type="EMBL" id="MU620904">
    <property type="protein sequence ID" value="KAI8581649.1"/>
    <property type="molecule type" value="Genomic_DNA"/>
</dbReference>
<keyword evidence="3" id="KW-1185">Reference proteome</keyword>
<dbReference type="PANTHER" id="PTHR42673">
    <property type="entry name" value="MALEYLACETOACETATE ISOMERASE"/>
    <property type="match status" value="1"/>
</dbReference>
<dbReference type="InterPro" id="IPR036282">
    <property type="entry name" value="Glutathione-S-Trfase_C_sf"/>
</dbReference>
<gene>
    <name evidence="2" type="ORF">K450DRAFT_278741</name>
</gene>
<dbReference type="PROSITE" id="PS50404">
    <property type="entry name" value="GST_NTER"/>
    <property type="match status" value="1"/>
</dbReference>
<reference evidence="2" key="1">
    <citation type="submission" date="2021-06" db="EMBL/GenBank/DDBJ databases">
        <authorList>
            <consortium name="DOE Joint Genome Institute"/>
            <person name="Mondo S.J."/>
            <person name="Amses K.R."/>
            <person name="Simmons D.R."/>
            <person name="Longcore J.E."/>
            <person name="Seto K."/>
            <person name="Alves G.H."/>
            <person name="Bonds A.E."/>
            <person name="Quandt C.A."/>
            <person name="Davis W.J."/>
            <person name="Chang Y."/>
            <person name="Letcher P.M."/>
            <person name="Powell M.J."/>
            <person name="Kuo A."/>
            <person name="Labutti K."/>
            <person name="Pangilinan J."/>
            <person name="Andreopoulos W."/>
            <person name="Tritt A."/>
            <person name="Riley R."/>
            <person name="Hundley H."/>
            <person name="Johnson J."/>
            <person name="Lipzen A."/>
            <person name="Barry K."/>
            <person name="Berbee M.L."/>
            <person name="Buchler N.E."/>
            <person name="Grigoriev I.V."/>
            <person name="Spatafora J.W."/>
            <person name="Stajich J.E."/>
            <person name="James T.Y."/>
        </authorList>
    </citation>
    <scope>NUCLEOTIDE SEQUENCE</scope>
    <source>
        <strain evidence="2">AG</strain>
    </source>
</reference>
<dbReference type="AlphaFoldDB" id="A0AAD5EDU0"/>
<dbReference type="GO" id="GO:0006749">
    <property type="term" value="P:glutathione metabolic process"/>
    <property type="evidence" value="ECO:0007669"/>
    <property type="project" value="TreeGrafter"/>
</dbReference>
<dbReference type="InterPro" id="IPR004045">
    <property type="entry name" value="Glutathione_S-Trfase_N"/>
</dbReference>
<dbReference type="GO" id="GO:0004364">
    <property type="term" value="F:glutathione transferase activity"/>
    <property type="evidence" value="ECO:0007669"/>
    <property type="project" value="TreeGrafter"/>
</dbReference>
<dbReference type="RefSeq" id="XP_051446653.1">
    <property type="nucleotide sequence ID" value="XM_051593301.1"/>
</dbReference>
<comment type="caution">
    <text evidence="2">The sequence shown here is derived from an EMBL/GenBank/DDBJ whole genome shotgun (WGS) entry which is preliminary data.</text>
</comment>
<dbReference type="GO" id="GO:0016034">
    <property type="term" value="F:maleylacetoacetate isomerase activity"/>
    <property type="evidence" value="ECO:0007669"/>
    <property type="project" value="TreeGrafter"/>
</dbReference>
<feature type="domain" description="GST N-terminal" evidence="1">
    <location>
        <begin position="11"/>
        <end position="93"/>
    </location>
</feature>
<organism evidence="2 3">
    <name type="scientific">Umbelopsis ramanniana AG</name>
    <dbReference type="NCBI Taxonomy" id="1314678"/>
    <lineage>
        <taxon>Eukaryota</taxon>
        <taxon>Fungi</taxon>
        <taxon>Fungi incertae sedis</taxon>
        <taxon>Mucoromycota</taxon>
        <taxon>Mucoromycotina</taxon>
        <taxon>Umbelopsidomycetes</taxon>
        <taxon>Umbelopsidales</taxon>
        <taxon>Umbelopsidaceae</taxon>
        <taxon>Umbelopsis</taxon>
    </lineage>
</organism>
<accession>A0AAD5EDU0</accession>
<evidence type="ECO:0000259" key="1">
    <source>
        <dbReference type="PROSITE" id="PS50404"/>
    </source>
</evidence>
<dbReference type="Pfam" id="PF13409">
    <property type="entry name" value="GST_N_2"/>
    <property type="match status" value="1"/>
</dbReference>
<dbReference type="PANTHER" id="PTHR42673:SF4">
    <property type="entry name" value="MALEYLACETOACETATE ISOMERASE"/>
    <property type="match status" value="1"/>
</dbReference>
<dbReference type="Pfam" id="PF22041">
    <property type="entry name" value="GST_C_7"/>
    <property type="match status" value="1"/>
</dbReference>
<dbReference type="Gene3D" id="1.20.1050.10">
    <property type="match status" value="1"/>
</dbReference>
<proteinExistence type="predicted"/>
<dbReference type="Proteomes" id="UP001206595">
    <property type="component" value="Unassembled WGS sequence"/>
</dbReference>
<name>A0AAD5EDU0_UMBRA</name>
<dbReference type="Gene3D" id="3.40.30.10">
    <property type="entry name" value="Glutaredoxin"/>
    <property type="match status" value="1"/>
</dbReference>